<sequence>MKKFNQSLLAMSVALSATGFASVSSAEDFLTEMLADAKVYGDLNLRYETVDDDNAIDDGRALTLRTRLGINTGSVGSFSATVEFEDSRPILGVDEYSVPPTGYNVGEYGVVADPQTTELDQAFVQYKKDGVMAKVGRQVIALDGHRFIGHVGWRQDRQTFDAASVTFTPSEDLSIFAAYIGQRNRIFAEDADINSKDVLLNVGYNTGAGKLTGYYYGLEVDDSGATLDTMGLSFSGKAGDADGVTFLYAAEFATQESDNGAADFEADYLMLEGGLTVSGVTAKLGYEVLGSDDGNYGFSTPLATLHKFNGWADKFLGTPAVGLVDTYVTLGGKVGPGKLTATYHMFDADDASETLDELGTEIDVAYASKFGKGYTAAVKAAFYSADDFSVDSTRLWVWVSKSF</sequence>
<reference evidence="4" key="1">
    <citation type="journal article" date="2019" name="Int. J. Syst. Evol. Microbiol.">
        <title>The Global Catalogue of Microorganisms (GCM) 10K type strain sequencing project: providing services to taxonomists for standard genome sequencing and annotation.</title>
        <authorList>
            <consortium name="The Broad Institute Genomics Platform"/>
            <consortium name="The Broad Institute Genome Sequencing Center for Infectious Disease"/>
            <person name="Wu L."/>
            <person name="Ma J."/>
        </authorList>
    </citation>
    <scope>NUCLEOTIDE SEQUENCE [LARGE SCALE GENOMIC DNA]</scope>
    <source>
        <strain evidence="4">JCM 19134</strain>
    </source>
</reference>
<comment type="caution">
    <text evidence="3">The sequence shown here is derived from an EMBL/GenBank/DDBJ whole genome shotgun (WGS) entry which is preliminary data.</text>
</comment>
<evidence type="ECO:0000259" key="2">
    <source>
        <dbReference type="Pfam" id="PF13372"/>
    </source>
</evidence>
<name>A0AAV3U5P0_9ALTE</name>
<keyword evidence="4" id="KW-1185">Reference proteome</keyword>
<proteinExistence type="predicted"/>
<dbReference type="AlphaFoldDB" id="A0AAV3U5P0"/>
<dbReference type="EMBL" id="BAABLX010000029">
    <property type="protein sequence ID" value="GAA4950845.1"/>
    <property type="molecule type" value="Genomic_DNA"/>
</dbReference>
<evidence type="ECO:0000256" key="1">
    <source>
        <dbReference type="SAM" id="SignalP"/>
    </source>
</evidence>
<keyword evidence="1" id="KW-0732">Signal</keyword>
<dbReference type="InterPro" id="IPR023614">
    <property type="entry name" value="Porin_dom_sf"/>
</dbReference>
<dbReference type="RefSeq" id="WP_345425123.1">
    <property type="nucleotide sequence ID" value="NZ_AP031496.1"/>
</dbReference>
<organism evidence="3 4">
    <name type="scientific">Halioxenophilus aromaticivorans</name>
    <dbReference type="NCBI Taxonomy" id="1306992"/>
    <lineage>
        <taxon>Bacteria</taxon>
        <taxon>Pseudomonadati</taxon>
        <taxon>Pseudomonadota</taxon>
        <taxon>Gammaproteobacteria</taxon>
        <taxon>Alteromonadales</taxon>
        <taxon>Alteromonadaceae</taxon>
        <taxon>Halioxenophilus</taxon>
    </lineage>
</organism>
<feature type="domain" description="Alginate export" evidence="2">
    <location>
        <begin position="44"/>
        <end position="279"/>
    </location>
</feature>
<dbReference type="Proteomes" id="UP001409585">
    <property type="component" value="Unassembled WGS sequence"/>
</dbReference>
<feature type="signal peptide" evidence="1">
    <location>
        <begin position="1"/>
        <end position="21"/>
    </location>
</feature>
<evidence type="ECO:0000313" key="4">
    <source>
        <dbReference type="Proteomes" id="UP001409585"/>
    </source>
</evidence>
<gene>
    <name evidence="3" type="ORF">GCM10025791_33990</name>
</gene>
<dbReference type="Gene3D" id="2.40.160.10">
    <property type="entry name" value="Porin"/>
    <property type="match status" value="1"/>
</dbReference>
<dbReference type="Pfam" id="PF13372">
    <property type="entry name" value="Alginate_exp"/>
    <property type="match status" value="1"/>
</dbReference>
<accession>A0AAV3U5P0</accession>
<dbReference type="SUPFAM" id="SSF56935">
    <property type="entry name" value="Porins"/>
    <property type="match status" value="1"/>
</dbReference>
<feature type="chain" id="PRO_5043932320" evidence="1">
    <location>
        <begin position="22"/>
        <end position="403"/>
    </location>
</feature>
<dbReference type="InterPro" id="IPR025388">
    <property type="entry name" value="Alginate_export_dom"/>
</dbReference>
<evidence type="ECO:0000313" key="3">
    <source>
        <dbReference type="EMBL" id="GAA4950845.1"/>
    </source>
</evidence>
<protein>
    <submittedName>
        <fullName evidence="3">Alginate export family protein</fullName>
    </submittedName>
</protein>